<protein>
    <recommendedName>
        <fullName evidence="1">Integrase catalytic domain-containing protein</fullName>
    </recommendedName>
</protein>
<reference evidence="2 3" key="1">
    <citation type="journal article" date="2013" name="Genome Biol.">
        <title>Draft genome of the mountain pine beetle, Dendroctonus ponderosae Hopkins, a major forest pest.</title>
        <authorList>
            <person name="Keeling C.I."/>
            <person name="Yuen M.M."/>
            <person name="Liao N.Y."/>
            <person name="Docking T.R."/>
            <person name="Chan S.K."/>
            <person name="Taylor G.A."/>
            <person name="Palmquist D.L."/>
            <person name="Jackman S.D."/>
            <person name="Nguyen A."/>
            <person name="Li M."/>
            <person name="Henderson H."/>
            <person name="Janes J.K."/>
            <person name="Zhao Y."/>
            <person name="Pandoh P."/>
            <person name="Moore R."/>
            <person name="Sperling F.A."/>
            <person name="Huber D.P."/>
            <person name="Birol I."/>
            <person name="Jones S.J."/>
            <person name="Bohlmann J."/>
        </authorList>
    </citation>
    <scope>NUCLEOTIDE SEQUENCE</scope>
</reference>
<evidence type="ECO:0000313" key="2">
    <source>
        <dbReference type="EMBL" id="ERL94593.1"/>
    </source>
</evidence>
<proteinExistence type="predicted"/>
<feature type="domain" description="Integrase catalytic" evidence="1">
    <location>
        <begin position="28"/>
        <end position="200"/>
    </location>
</feature>
<dbReference type="STRING" id="77166.U4UQ06"/>
<accession>U4UQ06</accession>
<dbReference type="Proteomes" id="UP000030742">
    <property type="component" value="Unassembled WGS sequence"/>
</dbReference>
<organism evidence="2 3">
    <name type="scientific">Dendroctonus ponderosae</name>
    <name type="common">Mountain pine beetle</name>
    <dbReference type="NCBI Taxonomy" id="77166"/>
    <lineage>
        <taxon>Eukaryota</taxon>
        <taxon>Metazoa</taxon>
        <taxon>Ecdysozoa</taxon>
        <taxon>Arthropoda</taxon>
        <taxon>Hexapoda</taxon>
        <taxon>Insecta</taxon>
        <taxon>Pterygota</taxon>
        <taxon>Neoptera</taxon>
        <taxon>Endopterygota</taxon>
        <taxon>Coleoptera</taxon>
        <taxon>Polyphaga</taxon>
        <taxon>Cucujiformia</taxon>
        <taxon>Curculionidae</taxon>
        <taxon>Scolytinae</taxon>
        <taxon>Dendroctonus</taxon>
    </lineage>
</organism>
<dbReference type="AlphaFoldDB" id="U4UQ06"/>
<evidence type="ECO:0000259" key="1">
    <source>
        <dbReference type="PROSITE" id="PS50994"/>
    </source>
</evidence>
<dbReference type="GO" id="GO:0003676">
    <property type="term" value="F:nucleic acid binding"/>
    <property type="evidence" value="ECO:0007669"/>
    <property type="project" value="InterPro"/>
</dbReference>
<dbReference type="PANTHER" id="PTHR38681:SF1">
    <property type="entry name" value="RETROVIRUS-RELATED POL POLYPROTEIN FROM TRANSPOSON 412-LIKE PROTEIN"/>
    <property type="match status" value="1"/>
</dbReference>
<dbReference type="InterPro" id="IPR012337">
    <property type="entry name" value="RNaseH-like_sf"/>
</dbReference>
<dbReference type="InterPro" id="IPR001584">
    <property type="entry name" value="Integrase_cat-core"/>
</dbReference>
<dbReference type="Pfam" id="PF00665">
    <property type="entry name" value="rve"/>
    <property type="match status" value="1"/>
</dbReference>
<gene>
    <name evidence="2" type="ORF">D910_11870</name>
</gene>
<dbReference type="PROSITE" id="PS50994">
    <property type="entry name" value="INTEGRASE"/>
    <property type="match status" value="1"/>
</dbReference>
<name>U4UQ06_DENPD</name>
<dbReference type="OrthoDB" id="6775558at2759"/>
<dbReference type="SUPFAM" id="SSF53098">
    <property type="entry name" value="Ribonuclease H-like"/>
    <property type="match status" value="1"/>
</dbReference>
<dbReference type="EMBL" id="KB632397">
    <property type="protein sequence ID" value="ERL94593.1"/>
    <property type="molecule type" value="Genomic_DNA"/>
</dbReference>
<dbReference type="FunFam" id="3.30.420.10:FF:000032">
    <property type="entry name" value="Retrovirus-related Pol polyprotein from transposon 297-like Protein"/>
    <property type="match status" value="1"/>
</dbReference>
<dbReference type="Gene3D" id="3.30.420.10">
    <property type="entry name" value="Ribonuclease H-like superfamily/Ribonuclease H"/>
    <property type="match status" value="1"/>
</dbReference>
<sequence length="302" mass="34780">MNRDIAEWSRTCLACQKAKVHRHNKNAFGTFPNTNARFEHIHLDIVGPLPSSQGQRYLLTMIDKFSRWPEAAPIFDITADTIATTFYNTWISRYGAPRVITSDQRSQFEGELFQTLLRLFGVKRQRTTPHHLKSNGLVERWHQTLKAALMCHDSQRWTEVFSTVLFGLRTAFKQDLNSSAAELLFGAPLKVPAQINLDPIFERCDRSLLVVMIGQEFVSIKIYKPAPMYFFECRVLEPPYTGPHPVVTQINDQLYEIQVNGRNLIISTDRLKPAYQLVEDDAEPRPVRTYPGVRKKVRFATN</sequence>
<dbReference type="GO" id="GO:0015074">
    <property type="term" value="P:DNA integration"/>
    <property type="evidence" value="ECO:0007669"/>
    <property type="project" value="InterPro"/>
</dbReference>
<dbReference type="PANTHER" id="PTHR38681">
    <property type="entry name" value="RETROVIRUS-RELATED POL POLYPROTEIN FROM TRANSPOSON 412-LIKE PROTEIN-RELATED"/>
    <property type="match status" value="1"/>
</dbReference>
<dbReference type="InterPro" id="IPR036397">
    <property type="entry name" value="RNaseH_sf"/>
</dbReference>
<evidence type="ECO:0000313" key="3">
    <source>
        <dbReference type="Proteomes" id="UP000030742"/>
    </source>
</evidence>